<protein>
    <submittedName>
        <fullName evidence="1">Uncharacterized protein</fullName>
    </submittedName>
</protein>
<proteinExistence type="predicted"/>
<reference evidence="1 2" key="1">
    <citation type="submission" date="2014-04" db="EMBL/GenBank/DDBJ databases">
        <title>Evolutionary Origins and Diversification of the Mycorrhizal Mutualists.</title>
        <authorList>
            <consortium name="DOE Joint Genome Institute"/>
            <consortium name="Mycorrhizal Genomics Consortium"/>
            <person name="Kohler A."/>
            <person name="Kuo A."/>
            <person name="Nagy L.G."/>
            <person name="Floudas D."/>
            <person name="Copeland A."/>
            <person name="Barry K.W."/>
            <person name="Cichocki N."/>
            <person name="Veneault-Fourrey C."/>
            <person name="LaButti K."/>
            <person name="Lindquist E.A."/>
            <person name="Lipzen A."/>
            <person name="Lundell T."/>
            <person name="Morin E."/>
            <person name="Murat C."/>
            <person name="Riley R."/>
            <person name="Ohm R."/>
            <person name="Sun H."/>
            <person name="Tunlid A."/>
            <person name="Henrissat B."/>
            <person name="Grigoriev I.V."/>
            <person name="Hibbett D.S."/>
            <person name="Martin F."/>
        </authorList>
    </citation>
    <scope>NUCLEOTIDE SEQUENCE [LARGE SCALE GENOMIC DNA]</scope>
    <source>
        <strain evidence="1 2">FD-317 M1</strain>
    </source>
</reference>
<accession>A0A0D0B1S9</accession>
<evidence type="ECO:0000313" key="2">
    <source>
        <dbReference type="Proteomes" id="UP000053593"/>
    </source>
</evidence>
<gene>
    <name evidence="1" type="ORF">GYMLUDRAFT_247356</name>
</gene>
<dbReference type="HOGENOM" id="CLU_912330_0_0_1"/>
<dbReference type="OrthoDB" id="2322499at2759"/>
<dbReference type="EMBL" id="KN834793">
    <property type="protein sequence ID" value="KIK57100.1"/>
    <property type="molecule type" value="Genomic_DNA"/>
</dbReference>
<evidence type="ECO:0000313" key="1">
    <source>
        <dbReference type="EMBL" id="KIK57100.1"/>
    </source>
</evidence>
<dbReference type="AlphaFoldDB" id="A0A0D0B1S9"/>
<sequence>MCVCADCAAAEREALPLCNSEFKAQQPPEYRDLRSVLFTELVRFGSRRHALRVCSSRFALEEFELLKSKKERDEWISRKASEHRDMLEHSALCKAWLKHMQTYSHSTGEIGWRSEAQKLIDGYWPERSAFLDHKLVRRPEKLTDHAWNAMKSQLVNVLSQHKKSRLAREKQKVLTARYLDFKQQYKRAQEGSDCRNPIPAMGDFLTSPAIAKAIWETATDEPLTDDGIRKHISDHLPAFADYWRLEQTQELVQLMRASGFASAAESDLHLAATVFKFVVSIIHALTGEAINGCGHRTRTMLVSLN</sequence>
<organism evidence="1 2">
    <name type="scientific">Collybiopsis luxurians FD-317 M1</name>
    <dbReference type="NCBI Taxonomy" id="944289"/>
    <lineage>
        <taxon>Eukaryota</taxon>
        <taxon>Fungi</taxon>
        <taxon>Dikarya</taxon>
        <taxon>Basidiomycota</taxon>
        <taxon>Agaricomycotina</taxon>
        <taxon>Agaricomycetes</taxon>
        <taxon>Agaricomycetidae</taxon>
        <taxon>Agaricales</taxon>
        <taxon>Marasmiineae</taxon>
        <taxon>Omphalotaceae</taxon>
        <taxon>Collybiopsis</taxon>
        <taxon>Collybiopsis luxurians</taxon>
    </lineage>
</organism>
<name>A0A0D0B1S9_9AGAR</name>
<keyword evidence="2" id="KW-1185">Reference proteome</keyword>
<dbReference type="Proteomes" id="UP000053593">
    <property type="component" value="Unassembled WGS sequence"/>
</dbReference>